<feature type="compositionally biased region" description="Polar residues" evidence="1">
    <location>
        <begin position="135"/>
        <end position="154"/>
    </location>
</feature>
<feature type="compositionally biased region" description="Polar residues" evidence="1">
    <location>
        <begin position="402"/>
        <end position="413"/>
    </location>
</feature>
<dbReference type="InterPro" id="IPR011598">
    <property type="entry name" value="bHLH_dom"/>
</dbReference>
<dbReference type="PROSITE" id="PS50888">
    <property type="entry name" value="BHLH"/>
    <property type="match status" value="1"/>
</dbReference>
<proteinExistence type="predicted"/>
<evidence type="ECO:0000259" key="2">
    <source>
        <dbReference type="PROSITE" id="PS50888"/>
    </source>
</evidence>
<protein>
    <recommendedName>
        <fullName evidence="2">BHLH domain-containing protein</fullName>
    </recommendedName>
</protein>
<feature type="compositionally biased region" description="Basic residues" evidence="1">
    <location>
        <begin position="157"/>
        <end position="166"/>
    </location>
</feature>
<dbReference type="Gene3D" id="4.10.280.10">
    <property type="entry name" value="Helix-loop-helix DNA-binding domain"/>
    <property type="match status" value="1"/>
</dbReference>
<dbReference type="InterPro" id="IPR036638">
    <property type="entry name" value="HLH_DNA-bd_sf"/>
</dbReference>
<reference evidence="3" key="1">
    <citation type="submission" date="2022-07" db="EMBL/GenBank/DDBJ databases">
        <title>Phylogenomic reconstructions and comparative analyses of Kickxellomycotina fungi.</title>
        <authorList>
            <person name="Reynolds N.K."/>
            <person name="Stajich J.E."/>
            <person name="Barry K."/>
            <person name="Grigoriev I.V."/>
            <person name="Crous P."/>
            <person name="Smith M.E."/>
        </authorList>
    </citation>
    <scope>NUCLEOTIDE SEQUENCE</scope>
    <source>
        <strain evidence="3">NRRL 1565</strain>
    </source>
</reference>
<dbReference type="Proteomes" id="UP001140094">
    <property type="component" value="Unassembled WGS sequence"/>
</dbReference>
<dbReference type="OrthoDB" id="690068at2759"/>
<dbReference type="EMBL" id="JANBUO010001674">
    <property type="protein sequence ID" value="KAJ2797268.1"/>
    <property type="molecule type" value="Genomic_DNA"/>
</dbReference>
<feature type="domain" description="BHLH" evidence="2">
    <location>
        <begin position="278"/>
        <end position="330"/>
    </location>
</feature>
<feature type="compositionally biased region" description="Polar residues" evidence="1">
    <location>
        <begin position="38"/>
        <end position="60"/>
    </location>
</feature>
<dbReference type="SMART" id="SM00353">
    <property type="entry name" value="HLH"/>
    <property type="match status" value="1"/>
</dbReference>
<sequence length="460" mass="50202">MPEPYQPSSPEEKSLLEEHIVFHSASDKISGHLCGTASAGTSETMAFGENGSSSANNTPPFANRHSRSQEMLSSTPPMSAAFPARGYQQSSDRPAITSAIASAPGNPSPTSPASSALFSRSMPSDPYPHFHPLQHTHTQSYSEFPSSRQPSNQRLYRPYHKPTSQHRSREANSYAYVDMHYHSSQHPSHQQIEQQPSEAYIHSNHMAVDWNLSNELPQYARHPYTASLSGRAPVSALSMPRSCTVHSATNMASPATSAGFAAINTPMRGLTAEEKEMRRKVSHSAIEKRRRERTNAVLRSLQDMVPGLPKSGKIQKLEILEAAAEHILQLTAQANDSVQSTTNIGRLRRTNSKRLVYQQPGSTYTYEHYSGHGPQYDKSGARAEPDDTQSPGNVMPFVHPPQESNTRLTNIASPVSVASDATRDGSGEDTLANPGDMSDSPDSIPLASDPSSMKVNFLLC</sequence>
<feature type="region of interest" description="Disordered" evidence="1">
    <location>
        <begin position="362"/>
        <end position="451"/>
    </location>
</feature>
<accession>A0A9W8HW08</accession>
<name>A0A9W8HW08_9FUNG</name>
<evidence type="ECO:0000313" key="3">
    <source>
        <dbReference type="EMBL" id="KAJ2797268.1"/>
    </source>
</evidence>
<organism evidence="3 4">
    <name type="scientific">Coemansia guatemalensis</name>
    <dbReference type="NCBI Taxonomy" id="2761395"/>
    <lineage>
        <taxon>Eukaryota</taxon>
        <taxon>Fungi</taxon>
        <taxon>Fungi incertae sedis</taxon>
        <taxon>Zoopagomycota</taxon>
        <taxon>Kickxellomycotina</taxon>
        <taxon>Kickxellomycetes</taxon>
        <taxon>Kickxellales</taxon>
        <taxon>Kickxellaceae</taxon>
        <taxon>Coemansia</taxon>
    </lineage>
</organism>
<dbReference type="GO" id="GO:0046983">
    <property type="term" value="F:protein dimerization activity"/>
    <property type="evidence" value="ECO:0007669"/>
    <property type="project" value="InterPro"/>
</dbReference>
<evidence type="ECO:0000313" key="4">
    <source>
        <dbReference type="Proteomes" id="UP001140094"/>
    </source>
</evidence>
<keyword evidence="4" id="KW-1185">Reference proteome</keyword>
<feature type="compositionally biased region" description="Polar residues" evidence="1">
    <location>
        <begin position="111"/>
        <end position="122"/>
    </location>
</feature>
<dbReference type="AlphaFoldDB" id="A0A9W8HW08"/>
<dbReference type="SUPFAM" id="SSF47459">
    <property type="entry name" value="HLH, helix-loop-helix DNA-binding domain"/>
    <property type="match status" value="1"/>
</dbReference>
<comment type="caution">
    <text evidence="3">The sequence shown here is derived from an EMBL/GenBank/DDBJ whole genome shotgun (WGS) entry which is preliminary data.</text>
</comment>
<feature type="region of interest" description="Disordered" evidence="1">
    <location>
        <begin position="37"/>
        <end position="169"/>
    </location>
</feature>
<gene>
    <name evidence="3" type="ORF">H4R20_005246</name>
</gene>
<evidence type="ECO:0000256" key="1">
    <source>
        <dbReference type="SAM" id="MobiDB-lite"/>
    </source>
</evidence>
<dbReference type="Pfam" id="PF00010">
    <property type="entry name" value="HLH"/>
    <property type="match status" value="1"/>
</dbReference>